<feature type="domain" description="N-acetyltransferase" evidence="1">
    <location>
        <begin position="23"/>
        <end position="179"/>
    </location>
</feature>
<dbReference type="STRING" id="262004.SAMN04489796_1011044"/>
<dbReference type="PROSITE" id="PS51186">
    <property type="entry name" value="GNAT"/>
    <property type="match status" value="1"/>
</dbReference>
<evidence type="ECO:0000259" key="1">
    <source>
        <dbReference type="PROSITE" id="PS51186"/>
    </source>
</evidence>
<proteinExistence type="predicted"/>
<reference evidence="3" key="1">
    <citation type="submission" date="2016-10" db="EMBL/GenBank/DDBJ databases">
        <authorList>
            <person name="Varghese N."/>
            <person name="Submissions S."/>
        </authorList>
    </citation>
    <scope>NUCLEOTIDE SEQUENCE [LARGE SCALE GENOMIC DNA]</scope>
    <source>
        <strain evidence="3">DSM 15363</strain>
    </source>
</reference>
<dbReference type="InterPro" id="IPR000182">
    <property type="entry name" value="GNAT_dom"/>
</dbReference>
<dbReference type="AlphaFoldDB" id="A0A1G7YIA3"/>
<dbReference type="Proteomes" id="UP000199492">
    <property type="component" value="Unassembled WGS sequence"/>
</dbReference>
<dbReference type="GO" id="GO:0016747">
    <property type="term" value="F:acyltransferase activity, transferring groups other than amino-acyl groups"/>
    <property type="evidence" value="ECO:0007669"/>
    <property type="project" value="InterPro"/>
</dbReference>
<dbReference type="SUPFAM" id="SSF55729">
    <property type="entry name" value="Acyl-CoA N-acyltransferases (Nat)"/>
    <property type="match status" value="1"/>
</dbReference>
<dbReference type="PANTHER" id="PTHR43792:SF1">
    <property type="entry name" value="N-ACETYLTRANSFERASE DOMAIN-CONTAINING PROTEIN"/>
    <property type="match status" value="1"/>
</dbReference>
<dbReference type="Pfam" id="PF13302">
    <property type="entry name" value="Acetyltransf_3"/>
    <property type="match status" value="1"/>
</dbReference>
<evidence type="ECO:0000313" key="2">
    <source>
        <dbReference type="EMBL" id="SDG96291.1"/>
    </source>
</evidence>
<dbReference type="EMBL" id="FNCZ01000001">
    <property type="protein sequence ID" value="SDG96291.1"/>
    <property type="molecule type" value="Genomic_DNA"/>
</dbReference>
<protein>
    <submittedName>
        <fullName evidence="2">Ribosomal-protein-alanine N-acetyltransferase</fullName>
    </submittedName>
</protein>
<organism evidence="2 3">
    <name type="scientific">Winogradskyella thalassocola</name>
    <dbReference type="NCBI Taxonomy" id="262004"/>
    <lineage>
        <taxon>Bacteria</taxon>
        <taxon>Pseudomonadati</taxon>
        <taxon>Bacteroidota</taxon>
        <taxon>Flavobacteriia</taxon>
        <taxon>Flavobacteriales</taxon>
        <taxon>Flavobacteriaceae</taxon>
        <taxon>Winogradskyella</taxon>
    </lineage>
</organism>
<accession>A0A1G7YIA3</accession>
<dbReference type="InterPro" id="IPR051531">
    <property type="entry name" value="N-acetyltransferase"/>
</dbReference>
<dbReference type="InterPro" id="IPR016181">
    <property type="entry name" value="Acyl_CoA_acyltransferase"/>
</dbReference>
<dbReference type="Gene3D" id="3.40.630.30">
    <property type="match status" value="1"/>
</dbReference>
<keyword evidence="2" id="KW-0808">Transferase</keyword>
<evidence type="ECO:0000313" key="3">
    <source>
        <dbReference type="Proteomes" id="UP000199492"/>
    </source>
</evidence>
<keyword evidence="3" id="KW-1185">Reference proteome</keyword>
<dbReference type="OrthoDB" id="9811523at2"/>
<sequence>MTTKTQINERIFETFPELESERLLFRAYKKDDAQALFNLRSHKDVSKYMDTTIPKQIGDAENKIIDYQSAFEEKKGITWTIIEKSSNCPIGDFGIWRIDRQNSRGEIGYILHPDSWGKGYMTEAFNTLIRFGFNNLNLHSYDANVNTKNENSKALLLKFGFRLEARFREDFYYDGQFLDSEIYCLIKSDLN</sequence>
<name>A0A1G7YIA3_9FLAO</name>
<dbReference type="RefSeq" id="WP_092466494.1">
    <property type="nucleotide sequence ID" value="NZ_FNCZ01000001.1"/>
</dbReference>
<gene>
    <name evidence="2" type="ORF">SAMN04489796_1011044</name>
</gene>
<dbReference type="PANTHER" id="PTHR43792">
    <property type="entry name" value="GNAT FAMILY, PUTATIVE (AFU_ORTHOLOGUE AFUA_3G00765)-RELATED-RELATED"/>
    <property type="match status" value="1"/>
</dbReference>